<dbReference type="PROSITE" id="PS50213">
    <property type="entry name" value="FAS1"/>
    <property type="match status" value="1"/>
</dbReference>
<evidence type="ECO:0000313" key="2">
    <source>
        <dbReference type="EMBL" id="VAV89640.1"/>
    </source>
</evidence>
<evidence type="ECO:0000259" key="1">
    <source>
        <dbReference type="PROSITE" id="PS50213"/>
    </source>
</evidence>
<protein>
    <recommendedName>
        <fullName evidence="1">FAS1 domain-containing protein</fullName>
    </recommendedName>
</protein>
<proteinExistence type="predicted"/>
<organism evidence="2">
    <name type="scientific">hydrothermal vent metagenome</name>
    <dbReference type="NCBI Taxonomy" id="652676"/>
    <lineage>
        <taxon>unclassified sequences</taxon>
        <taxon>metagenomes</taxon>
        <taxon>ecological metagenomes</taxon>
    </lineage>
</organism>
<feature type="domain" description="FAS1" evidence="1">
    <location>
        <begin position="43"/>
        <end position="187"/>
    </location>
</feature>
<dbReference type="AlphaFoldDB" id="A0A3B0R8U8"/>
<accession>A0A3B0R8U8</accession>
<dbReference type="Pfam" id="PF02469">
    <property type="entry name" value="Fasciclin"/>
    <property type="match status" value="1"/>
</dbReference>
<dbReference type="SUPFAM" id="SSF82153">
    <property type="entry name" value="FAS1 domain"/>
    <property type="match status" value="1"/>
</dbReference>
<dbReference type="InterPro" id="IPR036378">
    <property type="entry name" value="FAS1_dom_sf"/>
</dbReference>
<dbReference type="PANTHER" id="PTHR10900">
    <property type="entry name" value="PERIOSTIN-RELATED"/>
    <property type="match status" value="1"/>
</dbReference>
<dbReference type="SMART" id="SM00554">
    <property type="entry name" value="FAS1"/>
    <property type="match status" value="1"/>
</dbReference>
<dbReference type="Gene3D" id="2.30.180.10">
    <property type="entry name" value="FAS1 domain"/>
    <property type="match status" value="1"/>
</dbReference>
<gene>
    <name evidence="2" type="ORF">MNBD_ALPHA04-1584</name>
</gene>
<dbReference type="EMBL" id="UOEF01000079">
    <property type="protein sequence ID" value="VAV89640.1"/>
    <property type="molecule type" value="Genomic_DNA"/>
</dbReference>
<reference evidence="2" key="1">
    <citation type="submission" date="2018-06" db="EMBL/GenBank/DDBJ databases">
        <authorList>
            <person name="Zhirakovskaya E."/>
        </authorList>
    </citation>
    <scope>NUCLEOTIDE SEQUENCE</scope>
</reference>
<dbReference type="PANTHER" id="PTHR10900:SF77">
    <property type="entry name" value="FI19380P1"/>
    <property type="match status" value="1"/>
</dbReference>
<dbReference type="InterPro" id="IPR000782">
    <property type="entry name" value="FAS1_domain"/>
</dbReference>
<dbReference type="InterPro" id="IPR050904">
    <property type="entry name" value="Adhesion/Biosynth-related"/>
</dbReference>
<sequence>MRILSKIFLATAALATVSACSSEMSEEEKAIVEARKAEEAQKPTNLTAVVQEQPELSTASTLVGLSGIAAELKDDGPFTAFTATNDAFNKIDADEINAMLTPENKVELAKIVKYSLVEGSMSSADIAKAIADGGGTASITTLQGGAVKATMDGDKIILEDSAGNKATVIKADIESSNGTLHMVDTLLMP</sequence>
<dbReference type="PROSITE" id="PS51257">
    <property type="entry name" value="PROKAR_LIPOPROTEIN"/>
    <property type="match status" value="1"/>
</dbReference>
<name>A0A3B0R8U8_9ZZZZ</name>